<dbReference type="InterPro" id="IPR036116">
    <property type="entry name" value="FN3_sf"/>
</dbReference>
<dbReference type="AlphaFoldDB" id="A0A4W3K407"/>
<keyword evidence="4" id="KW-1185">Reference proteome</keyword>
<dbReference type="GO" id="GO:0005201">
    <property type="term" value="F:extracellular matrix structural constituent"/>
    <property type="evidence" value="ECO:0007669"/>
    <property type="project" value="TreeGrafter"/>
</dbReference>
<organism evidence="3 4">
    <name type="scientific">Callorhinchus milii</name>
    <name type="common">Ghost shark</name>
    <dbReference type="NCBI Taxonomy" id="7868"/>
    <lineage>
        <taxon>Eukaryota</taxon>
        <taxon>Metazoa</taxon>
        <taxon>Chordata</taxon>
        <taxon>Craniata</taxon>
        <taxon>Vertebrata</taxon>
        <taxon>Chondrichthyes</taxon>
        <taxon>Holocephali</taxon>
        <taxon>Chimaeriformes</taxon>
        <taxon>Callorhinchidae</taxon>
        <taxon>Callorhinchus</taxon>
    </lineage>
</organism>
<feature type="domain" description="Fibronectin type-III" evidence="2">
    <location>
        <begin position="384"/>
        <end position="471"/>
    </location>
</feature>
<dbReference type="GO" id="GO:0005178">
    <property type="term" value="F:integrin binding"/>
    <property type="evidence" value="ECO:0007669"/>
    <property type="project" value="TreeGrafter"/>
</dbReference>
<name>A0A4W3K407_CALMI</name>
<dbReference type="InParanoid" id="A0A4W3K407"/>
<dbReference type="GO" id="GO:0043394">
    <property type="term" value="F:proteoglycan binding"/>
    <property type="evidence" value="ECO:0007669"/>
    <property type="project" value="TreeGrafter"/>
</dbReference>
<dbReference type="SUPFAM" id="SSF49265">
    <property type="entry name" value="Fibronectin type III"/>
    <property type="match status" value="4"/>
</dbReference>
<reference evidence="3" key="5">
    <citation type="submission" date="2025-09" db="UniProtKB">
        <authorList>
            <consortium name="Ensembl"/>
        </authorList>
    </citation>
    <scope>IDENTIFICATION</scope>
</reference>
<dbReference type="PROSITE" id="PS50853">
    <property type="entry name" value="FN3"/>
    <property type="match status" value="5"/>
</dbReference>
<dbReference type="GO" id="GO:0007160">
    <property type="term" value="P:cell-matrix adhesion"/>
    <property type="evidence" value="ECO:0007669"/>
    <property type="project" value="TreeGrafter"/>
</dbReference>
<dbReference type="SMART" id="SM00060">
    <property type="entry name" value="FN3"/>
    <property type="match status" value="5"/>
</dbReference>
<dbReference type="Proteomes" id="UP000314986">
    <property type="component" value="Unassembled WGS sequence"/>
</dbReference>
<reference evidence="4" key="1">
    <citation type="journal article" date="2006" name="Science">
        <title>Ancient noncoding elements conserved in the human genome.</title>
        <authorList>
            <person name="Venkatesh B."/>
            <person name="Kirkness E.F."/>
            <person name="Loh Y.H."/>
            <person name="Halpern A.L."/>
            <person name="Lee A.P."/>
            <person name="Johnson J."/>
            <person name="Dandona N."/>
            <person name="Viswanathan L.D."/>
            <person name="Tay A."/>
            <person name="Venter J.C."/>
            <person name="Strausberg R.L."/>
            <person name="Brenner S."/>
        </authorList>
    </citation>
    <scope>NUCLEOTIDE SEQUENCE [LARGE SCALE GENOMIC DNA]</scope>
</reference>
<dbReference type="InterPro" id="IPR003961">
    <property type="entry name" value="FN3_dom"/>
</dbReference>
<dbReference type="PANTHER" id="PTHR46708">
    <property type="entry name" value="TENASCIN"/>
    <property type="match status" value="1"/>
</dbReference>
<dbReference type="PANTHER" id="PTHR46708:SF7">
    <property type="entry name" value="FIBRONECTIN TYPE-III DOMAIN-CONTAINING PROTEIN"/>
    <property type="match status" value="1"/>
</dbReference>
<protein>
    <recommendedName>
        <fullName evidence="2">Fibronectin type-III domain-containing protein</fullName>
    </recommendedName>
</protein>
<reference evidence="4" key="2">
    <citation type="journal article" date="2007" name="PLoS Biol.">
        <title>Survey sequencing and comparative analysis of the elephant shark (Callorhinchus milii) genome.</title>
        <authorList>
            <person name="Venkatesh B."/>
            <person name="Kirkness E.F."/>
            <person name="Loh Y.H."/>
            <person name="Halpern A.L."/>
            <person name="Lee A.P."/>
            <person name="Johnson J."/>
            <person name="Dandona N."/>
            <person name="Viswanathan L.D."/>
            <person name="Tay A."/>
            <person name="Venter J.C."/>
            <person name="Strausberg R.L."/>
            <person name="Brenner S."/>
        </authorList>
    </citation>
    <scope>NUCLEOTIDE SEQUENCE [LARGE SCALE GENOMIC DNA]</scope>
</reference>
<dbReference type="Ensembl" id="ENSCMIT00000046321.1">
    <property type="protein sequence ID" value="ENSCMIP00000045668.1"/>
    <property type="gene ID" value="ENSCMIG00000018825.1"/>
</dbReference>
<dbReference type="STRING" id="7868.ENSCMIP00000045668"/>
<dbReference type="GeneTree" id="ENSGT00940000173262"/>
<dbReference type="InterPro" id="IPR013783">
    <property type="entry name" value="Ig-like_fold"/>
</dbReference>
<dbReference type="CDD" id="cd00063">
    <property type="entry name" value="FN3"/>
    <property type="match status" value="5"/>
</dbReference>
<accession>A0A4W3K407</accession>
<dbReference type="FunFam" id="2.60.40.10:FF:000307">
    <property type="entry name" value="collagen alpha-1(VII) chain isoform X1"/>
    <property type="match status" value="3"/>
</dbReference>
<evidence type="ECO:0000256" key="1">
    <source>
        <dbReference type="ARBA" id="ARBA00022737"/>
    </source>
</evidence>
<dbReference type="OMA" id="TTYVIKM"/>
<dbReference type="GO" id="GO:0007507">
    <property type="term" value="P:heart development"/>
    <property type="evidence" value="ECO:0007669"/>
    <property type="project" value="TreeGrafter"/>
</dbReference>
<evidence type="ECO:0000313" key="4">
    <source>
        <dbReference type="Proteomes" id="UP000314986"/>
    </source>
</evidence>
<feature type="domain" description="Fibronectin type-III" evidence="2">
    <location>
        <begin position="290"/>
        <end position="378"/>
    </location>
</feature>
<sequence>ESVQQLTVQSVSAQSVHVAWRGVRGATGYRLVWSPLTGQNTLKVDVDQNTKSYGIQGLQPNTDYGITVTALYRAVEGPSATARVKTVGGLHAVRERKREPALDVAEDLNLRILAISPTVIRLSWFIQRDVIGYRIEWRKTSEERAQGQRVLLSAATNTYDLTSLVPGTQYTITLYTLYTGREVATPAITSETVDKEIVLGRVTNLRAIQIGGNQIRLEWTGVSRATEYKIIWRNAEGYEITRLVSKDVTTFVIDRLQQGGPYLIKVLPLFGSREGSSTSISVRTDISVGQVSDLRILETRSNWIRITWIRAPEATGYRITWKLADGREESRVVSSSINTFDIKPLQSDTMYLIGVAAMVGNQEGRLITVPVRTGLPPEGVNNLRVTNLRVTETGFTRIRIEWDRIPRATGYRLKWRGSDGSVGNKAVSSNIALSDIDGLQPDTVYTVEISAMVDNNEGNPTRTTIRTAVGGVTNLQMVEVRGSHVRISWTGVGRVSGYRITWRRPDGGWNILLTMCLADQV</sequence>
<dbReference type="Gene3D" id="2.60.40.10">
    <property type="entry name" value="Immunoglobulins"/>
    <property type="match status" value="5"/>
</dbReference>
<dbReference type="Pfam" id="PF00041">
    <property type="entry name" value="fn3"/>
    <property type="match status" value="4"/>
</dbReference>
<feature type="domain" description="Fibronectin type-III" evidence="2">
    <location>
        <begin position="106"/>
        <end position="197"/>
    </location>
</feature>
<evidence type="ECO:0000313" key="3">
    <source>
        <dbReference type="Ensembl" id="ENSCMIP00000045668.1"/>
    </source>
</evidence>
<dbReference type="InterPro" id="IPR050991">
    <property type="entry name" value="ECM_Regulatory_Proteins"/>
</dbReference>
<feature type="domain" description="Fibronectin type-III" evidence="2">
    <location>
        <begin position="201"/>
        <end position="289"/>
    </location>
</feature>
<reference evidence="3" key="4">
    <citation type="submission" date="2025-08" db="UniProtKB">
        <authorList>
            <consortium name="Ensembl"/>
        </authorList>
    </citation>
    <scope>IDENTIFICATION</scope>
</reference>
<evidence type="ECO:0000259" key="2">
    <source>
        <dbReference type="PROSITE" id="PS50853"/>
    </source>
</evidence>
<proteinExistence type="predicted"/>
<dbReference type="GO" id="GO:0007044">
    <property type="term" value="P:cell-substrate junction assembly"/>
    <property type="evidence" value="ECO:0007669"/>
    <property type="project" value="TreeGrafter"/>
</dbReference>
<reference evidence="4" key="3">
    <citation type="journal article" date="2014" name="Nature">
        <title>Elephant shark genome provides unique insights into gnathostome evolution.</title>
        <authorList>
            <consortium name="International Elephant Shark Genome Sequencing Consortium"/>
            <person name="Venkatesh B."/>
            <person name="Lee A.P."/>
            <person name="Ravi V."/>
            <person name="Maurya A.K."/>
            <person name="Lian M.M."/>
            <person name="Swann J.B."/>
            <person name="Ohta Y."/>
            <person name="Flajnik M.F."/>
            <person name="Sutoh Y."/>
            <person name="Kasahara M."/>
            <person name="Hoon S."/>
            <person name="Gangu V."/>
            <person name="Roy S.W."/>
            <person name="Irimia M."/>
            <person name="Korzh V."/>
            <person name="Kondrychyn I."/>
            <person name="Lim Z.W."/>
            <person name="Tay B.H."/>
            <person name="Tohari S."/>
            <person name="Kong K.W."/>
            <person name="Ho S."/>
            <person name="Lorente-Galdos B."/>
            <person name="Quilez J."/>
            <person name="Marques-Bonet T."/>
            <person name="Raney B.J."/>
            <person name="Ingham P.W."/>
            <person name="Tay A."/>
            <person name="Hillier L.W."/>
            <person name="Minx P."/>
            <person name="Boehm T."/>
            <person name="Wilson R.K."/>
            <person name="Brenner S."/>
            <person name="Warren W.C."/>
        </authorList>
    </citation>
    <scope>NUCLEOTIDE SEQUENCE [LARGE SCALE GENOMIC DNA]</scope>
</reference>
<feature type="domain" description="Fibronectin type-III" evidence="2">
    <location>
        <begin position="2"/>
        <end position="90"/>
    </location>
</feature>
<keyword evidence="1" id="KW-0677">Repeat</keyword>
<dbReference type="GO" id="GO:0007399">
    <property type="term" value="P:nervous system development"/>
    <property type="evidence" value="ECO:0007669"/>
    <property type="project" value="TreeGrafter"/>
</dbReference>